<dbReference type="AlphaFoldDB" id="A0A7S2AKD5"/>
<dbReference type="PANTHER" id="PTHR36074">
    <property type="entry name" value="ISOPENTENYL-DIPHOSPHATE DELTA-ISOMERASE"/>
    <property type="match status" value="1"/>
</dbReference>
<feature type="region of interest" description="Disordered" evidence="1">
    <location>
        <begin position="318"/>
        <end position="339"/>
    </location>
</feature>
<gene>
    <name evidence="2" type="ORF">PPRO1471_LOCUS1766</name>
</gene>
<evidence type="ECO:0000256" key="1">
    <source>
        <dbReference type="SAM" id="MobiDB-lite"/>
    </source>
</evidence>
<accession>A0A7S2AKD5</accession>
<dbReference type="PANTHER" id="PTHR36074:SF1">
    <property type="entry name" value="ISOPENTENYL-DIPHOSPHATE DELTA-ISOMERASE"/>
    <property type="match status" value="1"/>
</dbReference>
<name>A0A7S2AKD5_9CHLO</name>
<reference evidence="2" key="1">
    <citation type="submission" date="2021-01" db="EMBL/GenBank/DDBJ databases">
        <authorList>
            <person name="Corre E."/>
            <person name="Pelletier E."/>
            <person name="Niang G."/>
            <person name="Scheremetjew M."/>
            <person name="Finn R."/>
            <person name="Kale V."/>
            <person name="Holt S."/>
            <person name="Cochrane G."/>
            <person name="Meng A."/>
            <person name="Brown T."/>
            <person name="Cohen L."/>
        </authorList>
    </citation>
    <scope>NUCLEOTIDE SEQUENCE</scope>
    <source>
        <strain evidence="2">RCC733</strain>
    </source>
</reference>
<proteinExistence type="predicted"/>
<dbReference type="EMBL" id="HBGR01002633">
    <property type="protein sequence ID" value="CAD9370520.1"/>
    <property type="molecule type" value="Transcribed_RNA"/>
</dbReference>
<sequence>MLLPASYFAGASGGGAYVGLKALVKPVMGLVDAASLGSSVASASAASGASVSSATSSAAVFAVTLVSASALMGGEVHALEPGIFAHAPWRQQGAARERRGLFGTTQDDWAGSSGRRDRGSNADYAEGAAKRMSSVLFGGKLGQRKEYPLPQRGLLSVFAPKSLAIVVFRTHAMHVFPLVEQWIKKAEENERNWDGKGDPPPWPKFPEAGQALSRARKAACREVVVTTTRRVFERICTFTIPRRYTWKLMKDVWESAMRKQRRLGGGWSTAVATGRTAMRAAFLGVLADLSVTQACCLYAYGKGIVGVPLVLGASGTDFPPAAPSPNDDDTTRARKQRRRTRWLVRQTCQNCARAGACLTAIGAGATLGTSVRPGLGTFLGSHVGDVAAATAVAMALDPWVRAS</sequence>
<organism evidence="2">
    <name type="scientific">Pycnococcus provasolii</name>
    <dbReference type="NCBI Taxonomy" id="41880"/>
    <lineage>
        <taxon>Eukaryota</taxon>
        <taxon>Viridiplantae</taxon>
        <taxon>Chlorophyta</taxon>
        <taxon>Pseudoscourfieldiophyceae</taxon>
        <taxon>Pseudoscourfieldiales</taxon>
        <taxon>Pycnococcaceae</taxon>
        <taxon>Pycnococcus</taxon>
    </lineage>
</organism>
<evidence type="ECO:0000313" key="2">
    <source>
        <dbReference type="EMBL" id="CAD9370520.1"/>
    </source>
</evidence>
<protein>
    <submittedName>
        <fullName evidence="2">Uncharacterized protein</fullName>
    </submittedName>
</protein>